<evidence type="ECO:0000256" key="6">
    <source>
        <dbReference type="ARBA" id="ARBA00023136"/>
    </source>
</evidence>
<feature type="transmembrane region" description="Helical" evidence="7">
    <location>
        <begin position="447"/>
        <end position="471"/>
    </location>
</feature>
<dbReference type="Pfam" id="PF01773">
    <property type="entry name" value="Nucleos_tra2_N"/>
    <property type="match status" value="1"/>
</dbReference>
<evidence type="ECO:0000313" key="11">
    <source>
        <dbReference type="EMBL" id="MFC3137401.1"/>
    </source>
</evidence>
<dbReference type="InterPro" id="IPR002668">
    <property type="entry name" value="CNT_N_dom"/>
</dbReference>
<organism evidence="11 12">
    <name type="scientific">Shewanella submarina</name>
    <dbReference type="NCBI Taxonomy" id="2016376"/>
    <lineage>
        <taxon>Bacteria</taxon>
        <taxon>Pseudomonadati</taxon>
        <taxon>Pseudomonadota</taxon>
        <taxon>Gammaproteobacteria</taxon>
        <taxon>Alteromonadales</taxon>
        <taxon>Shewanellaceae</taxon>
        <taxon>Shewanella</taxon>
    </lineage>
</organism>
<feature type="transmembrane region" description="Helical" evidence="7">
    <location>
        <begin position="88"/>
        <end position="111"/>
    </location>
</feature>
<keyword evidence="3" id="KW-1003">Cell membrane</keyword>
<dbReference type="Pfam" id="PF07670">
    <property type="entry name" value="Gate"/>
    <property type="match status" value="1"/>
</dbReference>
<feature type="transmembrane region" description="Helical" evidence="7">
    <location>
        <begin position="483"/>
        <end position="507"/>
    </location>
</feature>
<comment type="caution">
    <text evidence="11">The sequence shown here is derived from an EMBL/GenBank/DDBJ whole genome shotgun (WGS) entry which is preliminary data.</text>
</comment>
<evidence type="ECO:0000259" key="9">
    <source>
        <dbReference type="Pfam" id="PF07662"/>
    </source>
</evidence>
<evidence type="ECO:0000313" key="12">
    <source>
        <dbReference type="Proteomes" id="UP001595621"/>
    </source>
</evidence>
<dbReference type="Pfam" id="PF07662">
    <property type="entry name" value="Nucleos_tra2_C"/>
    <property type="match status" value="2"/>
</dbReference>
<evidence type="ECO:0000256" key="2">
    <source>
        <dbReference type="ARBA" id="ARBA00009033"/>
    </source>
</evidence>
<dbReference type="RefSeq" id="WP_248935306.1">
    <property type="nucleotide sequence ID" value="NZ_JAKILF010000002.1"/>
</dbReference>
<sequence>MNILMSLVGIAVLLAIGYALSNNRKAVNVRTVGGALAIQAAFGGFVLYVPVGKDILKSVSDAVSSVIGYAQNGINFLFGDLAQFKLGFIFAVNVLPVIVFFSSLIAVLYYLGVMQWIIRIIGGALQAALGTSRTESMSATANIFVGQTEAPLVVRPFIPTMTQSELFAIMVGGLASIAGSVLAGYAQMGVPIEYLVAASFMAAPGGLLMAKLMHPQTEETINEMKDLPEDTDKPANVLDAAAAGASSGMHLALNVGAMLLAFVGLIAMLNGILGGIGGLFGWGDAALTQAFMALQQVAGSTPAFAEFANGLAAQVELPVAEIGSWVASVDRDVLINALNGLTLDSNYGGAVQAVLAAAQSSLTLELILGYIFMPLAFLIGVPWHEAMVAGSFIGQKIVVNEFVAYLNFAPYINDAAQACTAVAADVAKGLPLCVEGTGAAMSARTQAIISFALCGFANLSSIAILLGGLGAMAPNRRHDLAKLGIRAVIAGSLANLMSATIAGLFLAL</sequence>
<comment type="similarity">
    <text evidence="2">Belongs to the concentrative nucleoside transporter (CNT) (TC 2.A.41) family.</text>
</comment>
<reference evidence="12" key="1">
    <citation type="journal article" date="2019" name="Int. J. Syst. Evol. Microbiol.">
        <title>The Global Catalogue of Microorganisms (GCM) 10K type strain sequencing project: providing services to taxonomists for standard genome sequencing and annotation.</title>
        <authorList>
            <consortium name="The Broad Institute Genomics Platform"/>
            <consortium name="The Broad Institute Genome Sequencing Center for Infectious Disease"/>
            <person name="Wu L."/>
            <person name="Ma J."/>
        </authorList>
    </citation>
    <scope>NUCLEOTIDE SEQUENCE [LARGE SCALE GENOMIC DNA]</scope>
    <source>
        <strain evidence="12">KCTC 52277</strain>
    </source>
</reference>
<name>A0ABV7GA96_9GAMM</name>
<evidence type="ECO:0000259" key="8">
    <source>
        <dbReference type="Pfam" id="PF01773"/>
    </source>
</evidence>
<gene>
    <name evidence="11" type="ORF">ACFOE0_04275</name>
</gene>
<protein>
    <submittedName>
        <fullName evidence="11">NupC/NupG family nucleoside CNT transporter</fullName>
    </submittedName>
</protein>
<dbReference type="EMBL" id="JBHRTD010000006">
    <property type="protein sequence ID" value="MFC3137401.1"/>
    <property type="molecule type" value="Genomic_DNA"/>
</dbReference>
<keyword evidence="12" id="KW-1185">Reference proteome</keyword>
<dbReference type="InterPro" id="IPR008276">
    <property type="entry name" value="C_nuclsd_transpt"/>
</dbReference>
<comment type="subcellular location">
    <subcellularLocation>
        <location evidence="1">Cell membrane</location>
        <topology evidence="1">Multi-pass membrane protein</topology>
    </subcellularLocation>
</comment>
<feature type="transmembrane region" description="Helical" evidence="7">
    <location>
        <begin position="29"/>
        <end position="50"/>
    </location>
</feature>
<dbReference type="InterPro" id="IPR011657">
    <property type="entry name" value="CNT_C_dom"/>
</dbReference>
<proteinExistence type="inferred from homology"/>
<feature type="transmembrane region" description="Helical" evidence="7">
    <location>
        <begin position="259"/>
        <end position="282"/>
    </location>
</feature>
<keyword evidence="5 7" id="KW-1133">Transmembrane helix</keyword>
<feature type="transmembrane region" description="Helical" evidence="7">
    <location>
        <begin position="362"/>
        <end position="383"/>
    </location>
</feature>
<feature type="domain" description="Concentrative nucleoside transporter N-terminal" evidence="8">
    <location>
        <begin position="8"/>
        <end position="81"/>
    </location>
</feature>
<evidence type="ECO:0000256" key="5">
    <source>
        <dbReference type="ARBA" id="ARBA00022989"/>
    </source>
</evidence>
<dbReference type="Proteomes" id="UP001595621">
    <property type="component" value="Unassembled WGS sequence"/>
</dbReference>
<accession>A0ABV7GA96</accession>
<evidence type="ECO:0000256" key="3">
    <source>
        <dbReference type="ARBA" id="ARBA00022475"/>
    </source>
</evidence>
<keyword evidence="6 7" id="KW-0472">Membrane</keyword>
<evidence type="ECO:0000256" key="4">
    <source>
        <dbReference type="ARBA" id="ARBA00022692"/>
    </source>
</evidence>
<evidence type="ECO:0000259" key="10">
    <source>
        <dbReference type="Pfam" id="PF07670"/>
    </source>
</evidence>
<feature type="domain" description="Concentrative nucleoside transporter C-terminal" evidence="9">
    <location>
        <begin position="194"/>
        <end position="289"/>
    </location>
</feature>
<feature type="domain" description="Concentrative nucleoside transporter C-terminal" evidence="9">
    <location>
        <begin position="347"/>
        <end position="503"/>
    </location>
</feature>
<feature type="domain" description="Nucleoside transporter/FeoB GTPase Gate" evidence="10">
    <location>
        <begin position="92"/>
        <end position="189"/>
    </location>
</feature>
<evidence type="ECO:0000256" key="1">
    <source>
        <dbReference type="ARBA" id="ARBA00004651"/>
    </source>
</evidence>
<feature type="transmembrane region" description="Helical" evidence="7">
    <location>
        <begin position="166"/>
        <end position="188"/>
    </location>
</feature>
<dbReference type="InterPro" id="IPR011642">
    <property type="entry name" value="Gate_dom"/>
</dbReference>
<keyword evidence="4 7" id="KW-0812">Transmembrane</keyword>
<evidence type="ECO:0000256" key="7">
    <source>
        <dbReference type="SAM" id="Phobius"/>
    </source>
</evidence>
<dbReference type="PANTHER" id="PTHR10590:SF4">
    <property type="entry name" value="SOLUTE CARRIER FAMILY 28 MEMBER 3"/>
    <property type="match status" value="1"/>
</dbReference>
<dbReference type="PANTHER" id="PTHR10590">
    <property type="entry name" value="SODIUM/NUCLEOSIDE COTRANSPORTER"/>
    <property type="match status" value="1"/>
</dbReference>